<proteinExistence type="predicted"/>
<dbReference type="SUPFAM" id="SSF46689">
    <property type="entry name" value="Homeodomain-like"/>
    <property type="match status" value="1"/>
</dbReference>
<feature type="domain" description="HTH tetR-type" evidence="4">
    <location>
        <begin position="20"/>
        <end position="80"/>
    </location>
</feature>
<comment type="caution">
    <text evidence="5">The sequence shown here is derived from an EMBL/GenBank/DDBJ whole genome shotgun (WGS) entry which is preliminary data.</text>
</comment>
<dbReference type="RefSeq" id="WP_009678312.1">
    <property type="nucleotide sequence ID" value="NZ_AEUD01000003.1"/>
</dbReference>
<dbReference type="STRING" id="644548.SCNU_05261"/>
<keyword evidence="1 2" id="KW-0238">DNA-binding</keyword>
<evidence type="ECO:0000256" key="3">
    <source>
        <dbReference type="SAM" id="MobiDB-lite"/>
    </source>
</evidence>
<protein>
    <submittedName>
        <fullName evidence="5">Transcriptional regulator</fullName>
    </submittedName>
</protein>
<dbReference type="InterPro" id="IPR036271">
    <property type="entry name" value="Tet_transcr_reg_TetR-rel_C_sf"/>
</dbReference>
<evidence type="ECO:0000313" key="6">
    <source>
        <dbReference type="Proteomes" id="UP000035065"/>
    </source>
</evidence>
<dbReference type="InterPro" id="IPR001647">
    <property type="entry name" value="HTH_TetR"/>
</dbReference>
<dbReference type="GO" id="GO:0003700">
    <property type="term" value="F:DNA-binding transcription factor activity"/>
    <property type="evidence" value="ECO:0007669"/>
    <property type="project" value="TreeGrafter"/>
</dbReference>
<accession>F1YGT8</accession>
<keyword evidence="6" id="KW-1185">Reference proteome</keyword>
<dbReference type="Gene3D" id="1.10.357.10">
    <property type="entry name" value="Tetracycline Repressor, domain 2"/>
    <property type="match status" value="1"/>
</dbReference>
<evidence type="ECO:0000313" key="5">
    <source>
        <dbReference type="EMBL" id="EGD56236.1"/>
    </source>
</evidence>
<dbReference type="Proteomes" id="UP000035065">
    <property type="component" value="Unassembled WGS sequence"/>
</dbReference>
<dbReference type="Pfam" id="PF00440">
    <property type="entry name" value="TetR_N"/>
    <property type="match status" value="1"/>
</dbReference>
<dbReference type="InterPro" id="IPR009057">
    <property type="entry name" value="Homeodomain-like_sf"/>
</dbReference>
<feature type="region of interest" description="Disordered" evidence="3">
    <location>
        <begin position="206"/>
        <end position="236"/>
    </location>
</feature>
<dbReference type="PANTHER" id="PTHR30055">
    <property type="entry name" value="HTH-TYPE TRANSCRIPTIONAL REGULATOR RUTR"/>
    <property type="match status" value="1"/>
</dbReference>
<reference evidence="5 6" key="1">
    <citation type="journal article" date="2011" name="J. Bacteriol.">
        <title>Draft Genome Sequence of Gordonia neofelifaecis NRRL B-59395, a Cholesterol-Degrading Actinomycete.</title>
        <authorList>
            <person name="Ge F."/>
            <person name="Li W."/>
            <person name="Chen G."/>
            <person name="Liu Y."/>
            <person name="Zhang G."/>
            <person name="Yong B."/>
            <person name="Wang Q."/>
            <person name="Wang N."/>
            <person name="Huang Z."/>
            <person name="Li W."/>
            <person name="Wang J."/>
            <person name="Wu C."/>
            <person name="Xie Q."/>
            <person name="Liu G."/>
        </authorList>
    </citation>
    <scope>NUCLEOTIDE SEQUENCE [LARGE SCALE GENOMIC DNA]</scope>
    <source>
        <strain evidence="5 6">NRRL B-59395</strain>
    </source>
</reference>
<dbReference type="EMBL" id="AEUD01000003">
    <property type="protein sequence ID" value="EGD56236.1"/>
    <property type="molecule type" value="Genomic_DNA"/>
</dbReference>
<organism evidence="5 6">
    <name type="scientific">Gordonia neofelifaecis NRRL B-59395</name>
    <dbReference type="NCBI Taxonomy" id="644548"/>
    <lineage>
        <taxon>Bacteria</taxon>
        <taxon>Bacillati</taxon>
        <taxon>Actinomycetota</taxon>
        <taxon>Actinomycetes</taxon>
        <taxon>Mycobacteriales</taxon>
        <taxon>Gordoniaceae</taxon>
        <taxon>Gordonia</taxon>
    </lineage>
</organism>
<name>F1YGT8_9ACTN</name>
<dbReference type="SUPFAM" id="SSF48498">
    <property type="entry name" value="Tetracyclin repressor-like, C-terminal domain"/>
    <property type="match status" value="1"/>
</dbReference>
<dbReference type="OrthoDB" id="9790413at2"/>
<feature type="DNA-binding region" description="H-T-H motif" evidence="2">
    <location>
        <begin position="43"/>
        <end position="62"/>
    </location>
</feature>
<dbReference type="InterPro" id="IPR050109">
    <property type="entry name" value="HTH-type_TetR-like_transc_reg"/>
</dbReference>
<dbReference type="eggNOG" id="COG1309">
    <property type="taxonomic scope" value="Bacteria"/>
</dbReference>
<dbReference type="PROSITE" id="PS50977">
    <property type="entry name" value="HTH_TETR_2"/>
    <property type="match status" value="1"/>
</dbReference>
<feature type="compositionally biased region" description="Basic and acidic residues" evidence="3">
    <location>
        <begin position="210"/>
        <end position="221"/>
    </location>
</feature>
<dbReference type="AlphaFoldDB" id="F1YGT8"/>
<evidence type="ECO:0000259" key="4">
    <source>
        <dbReference type="PROSITE" id="PS50977"/>
    </source>
</evidence>
<dbReference type="GO" id="GO:0000976">
    <property type="term" value="F:transcription cis-regulatory region binding"/>
    <property type="evidence" value="ECO:0007669"/>
    <property type="project" value="TreeGrafter"/>
</dbReference>
<dbReference type="PANTHER" id="PTHR30055:SF209">
    <property type="entry name" value="POSSIBLE TRANSCRIPTIONAL REGULATORY PROTEIN (PROBABLY TETR-FAMILY)"/>
    <property type="match status" value="1"/>
</dbReference>
<sequence length="236" mass="25361">MVREAVVRDYGGVSADGRRRERRDRLIGAGRALWGDGGLNAVSVRGVCKQAGLVHRYFYEHFAGRDELIVAVSNEIRDDVVATLVSASASTGGDAGDRLRAALTALLQAIADDPRLHRILSTNTSEVAGLENRRRETVDLVADLVIEHGAGLPGLPSATTSFTRHRARFIVGGVDHLIADWLDDRDLTVGELADLCTRWAMAVAAAGPGGDEKPPTPENVRHRVSGQSSNLRQTPT</sequence>
<evidence type="ECO:0000256" key="1">
    <source>
        <dbReference type="ARBA" id="ARBA00023125"/>
    </source>
</evidence>
<evidence type="ECO:0000256" key="2">
    <source>
        <dbReference type="PROSITE-ProRule" id="PRU00335"/>
    </source>
</evidence>
<gene>
    <name evidence="5" type="ORF">SCNU_05261</name>
</gene>
<feature type="compositionally biased region" description="Polar residues" evidence="3">
    <location>
        <begin position="225"/>
        <end position="236"/>
    </location>
</feature>